<dbReference type="EMBL" id="GISG01067716">
    <property type="protein sequence ID" value="MBA4628940.1"/>
    <property type="molecule type" value="Transcribed_RNA"/>
</dbReference>
<protein>
    <submittedName>
        <fullName evidence="2">Uncharacterized protein</fullName>
    </submittedName>
</protein>
<name>A0A7C8YXA7_OPUST</name>
<proteinExistence type="predicted"/>
<dbReference type="EMBL" id="GISG01067715">
    <property type="protein sequence ID" value="MBA4628939.1"/>
    <property type="molecule type" value="Transcribed_RNA"/>
</dbReference>
<reference evidence="2" key="2">
    <citation type="submission" date="2020-07" db="EMBL/GenBank/DDBJ databases">
        <authorList>
            <person name="Vera ALvarez R."/>
            <person name="Arias-Moreno D.M."/>
            <person name="Jimenez-Jacinto V."/>
            <person name="Jimenez-Bremont J.F."/>
            <person name="Swaminathan K."/>
            <person name="Moose S.P."/>
            <person name="Guerrero-Gonzalez M.L."/>
            <person name="Marino-Ramirez L."/>
            <person name="Landsman D."/>
            <person name="Rodriguez-Kessler M."/>
            <person name="Delgado-Sanchez P."/>
        </authorList>
    </citation>
    <scope>NUCLEOTIDE SEQUENCE</scope>
    <source>
        <tissue evidence="2">Cladode</tissue>
    </source>
</reference>
<sequence>MMQKYKEMVTSSIKANQTIFTTMMDAYGENKKNMEVHCCLSDQKAKNALLSLAKTDEGREGADRLTGNKPNYRSIRLPGYDSIDQDEDYEEDDDMELSD</sequence>
<evidence type="ECO:0000313" key="2">
    <source>
        <dbReference type="EMBL" id="MBA4628939.1"/>
    </source>
</evidence>
<dbReference type="EMBL" id="GISG01067713">
    <property type="protein sequence ID" value="MBA4628937.1"/>
    <property type="molecule type" value="Transcribed_RNA"/>
</dbReference>
<organism evidence="2">
    <name type="scientific">Opuntia streptacantha</name>
    <name type="common">Prickly pear cactus</name>
    <name type="synonym">Opuntia cardona</name>
    <dbReference type="NCBI Taxonomy" id="393608"/>
    <lineage>
        <taxon>Eukaryota</taxon>
        <taxon>Viridiplantae</taxon>
        <taxon>Streptophyta</taxon>
        <taxon>Embryophyta</taxon>
        <taxon>Tracheophyta</taxon>
        <taxon>Spermatophyta</taxon>
        <taxon>Magnoliopsida</taxon>
        <taxon>eudicotyledons</taxon>
        <taxon>Gunneridae</taxon>
        <taxon>Pentapetalae</taxon>
        <taxon>Caryophyllales</taxon>
        <taxon>Cactineae</taxon>
        <taxon>Cactaceae</taxon>
        <taxon>Opuntioideae</taxon>
        <taxon>Opuntia</taxon>
    </lineage>
</organism>
<reference evidence="2" key="1">
    <citation type="journal article" date="2013" name="J. Plant Res.">
        <title>Effect of fungi and light on seed germination of three Opuntia species from semiarid lands of central Mexico.</title>
        <authorList>
            <person name="Delgado-Sanchez P."/>
            <person name="Jimenez-Bremont J.F."/>
            <person name="Guerrero-Gonzalez Mde L."/>
            <person name="Flores J."/>
        </authorList>
    </citation>
    <scope>NUCLEOTIDE SEQUENCE</scope>
    <source>
        <tissue evidence="2">Cladode</tissue>
    </source>
</reference>
<feature type="region of interest" description="Disordered" evidence="1">
    <location>
        <begin position="54"/>
        <end position="99"/>
    </location>
</feature>
<dbReference type="AlphaFoldDB" id="A0A7C8YXA7"/>
<accession>A0A7C8YXA7</accession>
<dbReference type="EMBL" id="GISG01067714">
    <property type="protein sequence ID" value="MBA4628938.1"/>
    <property type="molecule type" value="Transcribed_RNA"/>
</dbReference>
<feature type="compositionally biased region" description="Basic and acidic residues" evidence="1">
    <location>
        <begin position="54"/>
        <end position="63"/>
    </location>
</feature>
<feature type="compositionally biased region" description="Acidic residues" evidence="1">
    <location>
        <begin position="83"/>
        <end position="99"/>
    </location>
</feature>
<evidence type="ECO:0000256" key="1">
    <source>
        <dbReference type="SAM" id="MobiDB-lite"/>
    </source>
</evidence>